<dbReference type="AlphaFoldDB" id="A0A9P5Z544"/>
<evidence type="ECO:0000256" key="1">
    <source>
        <dbReference type="SAM" id="MobiDB-lite"/>
    </source>
</evidence>
<feature type="compositionally biased region" description="Acidic residues" evidence="1">
    <location>
        <begin position="222"/>
        <end position="232"/>
    </location>
</feature>
<comment type="caution">
    <text evidence="3">The sequence shown here is derived from an EMBL/GenBank/DDBJ whole genome shotgun (WGS) entry which is preliminary data.</text>
</comment>
<evidence type="ECO:0000313" key="4">
    <source>
        <dbReference type="Proteomes" id="UP000807469"/>
    </source>
</evidence>
<evidence type="ECO:0000313" key="3">
    <source>
        <dbReference type="EMBL" id="KAF9479626.1"/>
    </source>
</evidence>
<feature type="region of interest" description="Disordered" evidence="1">
    <location>
        <begin position="210"/>
        <end position="233"/>
    </location>
</feature>
<dbReference type="PANTHER" id="PTHR36223:SF1">
    <property type="entry name" value="TRANSCRIPTION ELONGATION FACTOR EAF N-TERMINAL DOMAIN-CONTAINING PROTEIN"/>
    <property type="match status" value="1"/>
</dbReference>
<gene>
    <name evidence="3" type="ORF">BDN70DRAFT_878592</name>
</gene>
<organism evidence="3 4">
    <name type="scientific">Pholiota conissans</name>
    <dbReference type="NCBI Taxonomy" id="109636"/>
    <lineage>
        <taxon>Eukaryota</taxon>
        <taxon>Fungi</taxon>
        <taxon>Dikarya</taxon>
        <taxon>Basidiomycota</taxon>
        <taxon>Agaricomycotina</taxon>
        <taxon>Agaricomycetes</taxon>
        <taxon>Agaricomycetidae</taxon>
        <taxon>Agaricales</taxon>
        <taxon>Agaricineae</taxon>
        <taxon>Strophariaceae</taxon>
        <taxon>Pholiota</taxon>
    </lineage>
</organism>
<dbReference type="InterPro" id="IPR057678">
    <property type="entry name" value="DUF7918"/>
</dbReference>
<accession>A0A9P5Z544</accession>
<dbReference type="PANTHER" id="PTHR36223">
    <property type="entry name" value="BETA-LACTAMASE-TYPE TRANSPEPTIDASE FOLD DOMAIN CONTAINING PROTEIN"/>
    <property type="match status" value="1"/>
</dbReference>
<protein>
    <recommendedName>
        <fullName evidence="2">DUF7918 domain-containing protein</fullName>
    </recommendedName>
</protein>
<reference evidence="3" key="1">
    <citation type="submission" date="2020-11" db="EMBL/GenBank/DDBJ databases">
        <authorList>
            <consortium name="DOE Joint Genome Institute"/>
            <person name="Ahrendt S."/>
            <person name="Riley R."/>
            <person name="Andreopoulos W."/>
            <person name="Labutti K."/>
            <person name="Pangilinan J."/>
            <person name="Ruiz-Duenas F.J."/>
            <person name="Barrasa J.M."/>
            <person name="Sanchez-Garcia M."/>
            <person name="Camarero S."/>
            <person name="Miyauchi S."/>
            <person name="Serrano A."/>
            <person name="Linde D."/>
            <person name="Babiker R."/>
            <person name="Drula E."/>
            <person name="Ayuso-Fernandez I."/>
            <person name="Pacheco R."/>
            <person name="Padilla G."/>
            <person name="Ferreira P."/>
            <person name="Barriuso J."/>
            <person name="Kellner H."/>
            <person name="Castanera R."/>
            <person name="Alfaro M."/>
            <person name="Ramirez L."/>
            <person name="Pisabarro A.G."/>
            <person name="Kuo A."/>
            <person name="Tritt A."/>
            <person name="Lipzen A."/>
            <person name="He G."/>
            <person name="Yan M."/>
            <person name="Ng V."/>
            <person name="Cullen D."/>
            <person name="Martin F."/>
            <person name="Rosso M.-N."/>
            <person name="Henrissat B."/>
            <person name="Hibbett D."/>
            <person name="Martinez A.T."/>
            <person name="Grigoriev I.V."/>
        </authorList>
    </citation>
    <scope>NUCLEOTIDE SEQUENCE</scope>
    <source>
        <strain evidence="3">CIRM-BRFM 674</strain>
    </source>
</reference>
<dbReference type="EMBL" id="MU155209">
    <property type="protein sequence ID" value="KAF9479626.1"/>
    <property type="molecule type" value="Genomic_DNA"/>
</dbReference>
<dbReference type="OrthoDB" id="3364132at2759"/>
<name>A0A9P5Z544_9AGAR</name>
<keyword evidence="4" id="KW-1185">Reference proteome</keyword>
<sequence>MADHLVCEGFEAWVVVGEETLPIFGAEYKEGTREATAWIPSEAGKAFSICYRKIRAPLDTKDFSTRTHLDGRQTSYILHDNCAGTQKISFTEVSPTETRAFMFSYAKLTNDDTYLKNPSANHVGEIKIIYTVVQKLQQDAEPSSSRFIRCSTVDKIHERAKKGLVHQIKYEEIKTRPYYNPRCWRVAQKEEPVTFVLRYRPIGILQAMGISPRTTSPAQTHDDEEENEDADTDAAREQELLAELEKVRSRKRAGRELERAAKRVKTEPIEQNFRRGEVIDLTKENEILDKRVKAEVINLT</sequence>
<dbReference type="Proteomes" id="UP000807469">
    <property type="component" value="Unassembled WGS sequence"/>
</dbReference>
<feature type="domain" description="DUF7918" evidence="2">
    <location>
        <begin position="11"/>
        <end position="214"/>
    </location>
</feature>
<proteinExistence type="predicted"/>
<evidence type="ECO:0000259" key="2">
    <source>
        <dbReference type="Pfam" id="PF25534"/>
    </source>
</evidence>
<dbReference type="Pfam" id="PF25534">
    <property type="entry name" value="DUF7918"/>
    <property type="match status" value="1"/>
</dbReference>